<feature type="region of interest" description="Disordered" evidence="1">
    <location>
        <begin position="71"/>
        <end position="98"/>
    </location>
</feature>
<dbReference type="EMBL" id="AMCI01001337">
    <property type="protein sequence ID" value="EJX05861.1"/>
    <property type="molecule type" value="Genomic_DNA"/>
</dbReference>
<sequence>MVATQCALEDLERLGRVIDSVGDEAEEELDADDEAEDFEGCPCLFDEEKPADQQPCCETCDKPCDAPVQPAEAALAEKAPSESEKKEKSRKAKKAKKD</sequence>
<protein>
    <submittedName>
        <fullName evidence="2">Uncharacterized protein</fullName>
    </submittedName>
</protein>
<accession>J9CZZ5</accession>
<evidence type="ECO:0000256" key="1">
    <source>
        <dbReference type="SAM" id="MobiDB-lite"/>
    </source>
</evidence>
<feature type="compositionally biased region" description="Basic residues" evidence="1">
    <location>
        <begin position="88"/>
        <end position="98"/>
    </location>
</feature>
<name>J9CZZ5_9ZZZZ</name>
<organism evidence="2">
    <name type="scientific">gut metagenome</name>
    <dbReference type="NCBI Taxonomy" id="749906"/>
    <lineage>
        <taxon>unclassified sequences</taxon>
        <taxon>metagenomes</taxon>
        <taxon>organismal metagenomes</taxon>
    </lineage>
</organism>
<proteinExistence type="predicted"/>
<evidence type="ECO:0000313" key="2">
    <source>
        <dbReference type="EMBL" id="EJX05861.1"/>
    </source>
</evidence>
<gene>
    <name evidence="2" type="ORF">EVA_06030</name>
</gene>
<reference evidence="2" key="1">
    <citation type="journal article" date="2012" name="PLoS ONE">
        <title>Gene sets for utilization of primary and secondary nutrition supplies in the distal gut of endangered iberian lynx.</title>
        <authorList>
            <person name="Alcaide M."/>
            <person name="Messina E."/>
            <person name="Richter M."/>
            <person name="Bargiela R."/>
            <person name="Peplies J."/>
            <person name="Huws S.A."/>
            <person name="Newbold C.J."/>
            <person name="Golyshin P.N."/>
            <person name="Simon M.A."/>
            <person name="Lopez G."/>
            <person name="Yakimov M.M."/>
            <person name="Ferrer M."/>
        </authorList>
    </citation>
    <scope>NUCLEOTIDE SEQUENCE</scope>
</reference>
<comment type="caution">
    <text evidence="2">The sequence shown here is derived from an EMBL/GenBank/DDBJ whole genome shotgun (WGS) entry which is preliminary data.</text>
</comment>
<dbReference type="AlphaFoldDB" id="J9CZZ5"/>